<protein>
    <submittedName>
        <fullName evidence="1">Uncharacterized protein</fullName>
    </submittedName>
</protein>
<evidence type="ECO:0000313" key="2">
    <source>
        <dbReference type="Proteomes" id="UP000077927"/>
    </source>
</evidence>
<organism evidence="1 2">
    <name type="scientific">Ralstonia insidiosa</name>
    <dbReference type="NCBI Taxonomy" id="190721"/>
    <lineage>
        <taxon>Bacteria</taxon>
        <taxon>Pseudomonadati</taxon>
        <taxon>Pseudomonadota</taxon>
        <taxon>Betaproteobacteria</taxon>
        <taxon>Burkholderiales</taxon>
        <taxon>Burkholderiaceae</taxon>
        <taxon>Ralstonia</taxon>
    </lineage>
</organism>
<sequence>MASTKIDQLHALLRLLRSNDGGPLESLETDELDSVMGLAEDLALETKLLLDLATEVEQ</sequence>
<accession>A0AAC9FPS8</accession>
<gene>
    <name evidence="1" type="ORF">ACS15_1262</name>
</gene>
<dbReference type="Proteomes" id="UP000077927">
    <property type="component" value="Chromosome 1"/>
</dbReference>
<proteinExistence type="predicted"/>
<dbReference type="KEGG" id="rin:ACS15_1262"/>
<dbReference type="AlphaFoldDB" id="A0AAC9FPS8"/>
<dbReference type="EMBL" id="CP012605">
    <property type="protein sequence ID" value="ANH71954.1"/>
    <property type="molecule type" value="Genomic_DNA"/>
</dbReference>
<evidence type="ECO:0000313" key="1">
    <source>
        <dbReference type="EMBL" id="ANH71954.1"/>
    </source>
</evidence>
<reference evidence="1 2" key="1">
    <citation type="submission" date="2015-09" db="EMBL/GenBank/DDBJ databases">
        <authorList>
            <person name="Xu Y."/>
            <person name="Nagy A."/>
            <person name="Liu N.T."/>
            <person name="Nou X."/>
        </authorList>
    </citation>
    <scope>NUCLEOTIDE SEQUENCE [LARGE SCALE GENOMIC DNA]</scope>
    <source>
        <strain evidence="1 2">FC1138</strain>
    </source>
</reference>
<name>A0AAC9FPS8_9RALS</name>